<dbReference type="FunFam" id="4.10.410.10:FF:000020">
    <property type="entry name" value="Collagen, type VI, alpha 3"/>
    <property type="match status" value="1"/>
</dbReference>
<comment type="function">
    <text evidence="11">Collagen VI acts as a cell-binding protein.</text>
</comment>
<sequence length="2392" mass="262709">MPRPSLHRNNPLHFHPSPPGSACVDAVSWRSSVPDEPATPSNQRSDRKSLPPPPRMAVCSTQEAAADIVFMVDGSSSIGADNFEQVRQFLKTLVRGFDVGPGRVRIGLVQYSNVPRTEFRLNTFQSKRDVLEYIGGLSYRGGGTNTGRGLGYLLAEHFAEGPADGGRARDDVPRVAVVITDGKSQDDVERHAGELKRRGVIVYAVGIKDADEEQLREIASVPPDRHVFSVSEFAALQGISQSVAQTLCTGVEEARGQHTLVVQECTQTSVADIVFLVDGSSSIGPDSFQEMLLFLQKFIQNLEVGTDKVRVGVAQYSDEPHKEFLLKDYTDKASLLEQVSKIPYRTGGTATGKAISFLQQTFFTPEAGSRAAQRVPQIAVVITDGDSSDDVLAPAQLLRRHGVIVFAIGVGTANTVELRGIANRPHEDFLFNIDTLAQKFSDIYFLVDSGLTPSDFQQIRSMLVRLVNQLNVGPSAHRIGLAQYAKDTKVEFNLDQLKTKEEMLAAVRRLRAPRGQANAQRNLGGALTYAAANFFTAETGSRDEQGFRQFLVVVSGANSSDSIYRPARLVKSEGVTVMAVGLGSTTMTEMKAVATGPYVYQSATDIVPMLKTAFETEEEPVSVVEDCVAARVADVVFIVDQSGSIGGTNFQLIRSFLHKMVESLDVSTNRVRVGIVMYNDNPTGRVYLNSFDDKNEILQFIKILPYHGGGTNTGLALKFARQNVFVKERGCRKTQGVQQVAVVITDGQSQDEVDKEAADLRRDGVTVYAIGIQNANMSQLVQMASHPSTKHVYNVDSFYKLKALQMNLKKIVCHNIFRSIWPNDFYDMKKFIIEFLNTFRIGPKHVRVGVVKYADSPTLEFDLTTYTNGQSLEKAVENIMQIGGGTETGAALSFMMPNFDRATVTRGHKVPQYLIVITDGKSTDNVKLPAEKLRAHGVIIYAIGVKSADQAELQEIAGSTQKTFFVNNFDALKPIKDDIITDICSPDACKDIPGDLLFLIDSSGSIDPDYYRKMKDFMKAMIGKSQVGQDMVHVGVMQYSNVQTLVFPLNRFYDRSEMWKAIDNMQQLGGGTHTGQALTDVSVYFDPVIGGRPGMRQNLFLVTDSEAQDEVKGPAELLRKKGVNIYSIGGVDANTQQLLEISGSHDRVFTERNFDVLKDLDSQLALRLCERECKKTEVADIIFLVDGSTSITLPKFRSMLKFMESMVNETTVGEEMTRFGVILYSNEPTSVFKLNQYFSKRQVTGAIQALRSPLGDTYTGKALAYTLQYFNQQYGGRRASNVPQILMVITDGDATDRNKLMAPSVALRDSGISVFSIGVEGANMTQLEIMAGEPSRVFYVDNFDALETLYKNISHVLCNSTSPVCEKTKADLVLLIDQSGSINNADYTTMKTFMTSLIDSFKVSEELVRVGVAQFSSSPHKEFYLNQFYTAEEVTKQILAMVQQGGGTQIGLALDFIKGYFQTSSGSRIKSGVSQNLVLITDGDSQDAVGKAAEALQEMGIEIFVIGIGSVHKIELLQITEAKHLFTVQDFGSLAKIKQKVVDTICKSKFPNIVHDCSIDVAFGFDISHRAGSELLVTGHPQLRGALSEILNYVSSMKGLCCVQNTTIKPNIAFRLVGRDGYVLYDFNFEQFSEAVLKKVMTLQMSEATFFNTALLTSFQEKFKAQSRAGAKVLLRVNALLMVALDGVRDSSQLQMVEFGRGFGYKVPLSVGMQSVGSTVFKQIDMKEAEAHGAPQPQRAFPDLKDIQDSQERRALPDPKGSEVNRAPEESRDFLDLRDNQVSQGQTEWEAPWGPEECRSEGESGLAGPNGKPGPKGNLGRGECQLISFIRDNCACSQGGSECPAYPTELVFGLDMSKDVTPATFEKMRSSLLALLQDIAVSESNCPTGARVAVVGYSAHTKHLIRFHDYHRKAQLLEAVQNIALDRTASQRHLGAAMRYVGHNVFKRVRQGVRVRKVAVFLSNGPSQDSEDIVTAVMEYRALNIMPAVVALQQCPKTQQAFQADDTGNSVFLLLGRSQNLATDLRMVKSCVICYDPCRPLSYCVGVLDSPAPQVLDVDLALVVDGSRQVQADQYSGLQELLGSVVEQVAVSPQPGRADSQARVALVQQSGLLYSQASSTGQQATKLEFGLQTFPGAGQMKSHVVEKMRQQGGTSALGHTLEYTLKEVLLNASSPRKNRVLLVVVCAESPSWDQAKLRLVAQQAKCKGVSVFVLALGEHYNRAQVAELASTPVDQHLICLGQLKAEERGYAQRFIRAYLSALNLGLNTYPPVSLKKSCDLLEKKQKPCVSSAQILVPSVLTLSNTGSLTEPSVHVRHSVDSSLLGPSQSQNPNKESCFMVQDVGPCQNYTMSWFFDSEQSECVRFWYGGCSGNDNRFKTQEDCENLCLTKSR</sequence>
<accession>A0A9Q0IF97</accession>
<keyword evidence="4" id="KW-0732">Signal</keyword>
<dbReference type="InterPro" id="IPR020901">
    <property type="entry name" value="Prtase_inh_Kunz-CS"/>
</dbReference>
<dbReference type="Gene3D" id="4.10.410.10">
    <property type="entry name" value="Pancreatic trypsin inhibitor Kunitz domain"/>
    <property type="match status" value="1"/>
</dbReference>
<evidence type="ECO:0000256" key="13">
    <source>
        <dbReference type="SAM" id="MobiDB-lite"/>
    </source>
</evidence>
<protein>
    <submittedName>
        <fullName evidence="16">Uncharacterized protein</fullName>
    </submittedName>
</protein>
<dbReference type="SMART" id="SM00131">
    <property type="entry name" value="KU"/>
    <property type="match status" value="1"/>
</dbReference>
<feature type="domain" description="VWFA" evidence="14">
    <location>
        <begin position="634"/>
        <end position="808"/>
    </location>
</feature>
<feature type="domain" description="VWFA" evidence="14">
    <location>
        <begin position="67"/>
        <end position="243"/>
    </location>
</feature>
<dbReference type="SUPFAM" id="SSF53300">
    <property type="entry name" value="vWA-like"/>
    <property type="match status" value="10"/>
</dbReference>
<evidence type="ECO:0000256" key="4">
    <source>
        <dbReference type="ARBA" id="ARBA00022729"/>
    </source>
</evidence>
<dbReference type="GO" id="GO:0007155">
    <property type="term" value="P:cell adhesion"/>
    <property type="evidence" value="ECO:0007669"/>
    <property type="project" value="UniProtKB-KW"/>
</dbReference>
<dbReference type="Pfam" id="PF00092">
    <property type="entry name" value="VWA"/>
    <property type="match status" value="10"/>
</dbReference>
<dbReference type="PANTHER" id="PTHR24020">
    <property type="entry name" value="COLLAGEN ALPHA"/>
    <property type="match status" value="1"/>
</dbReference>
<feature type="domain" description="VWFA" evidence="14">
    <location>
        <begin position="272"/>
        <end position="447"/>
    </location>
</feature>
<feature type="region of interest" description="Disordered" evidence="13">
    <location>
        <begin position="1750"/>
        <end position="1817"/>
    </location>
</feature>
<evidence type="ECO:0000256" key="6">
    <source>
        <dbReference type="ARBA" id="ARBA00022889"/>
    </source>
</evidence>
<keyword evidence="17" id="KW-1185">Reference proteome</keyword>
<dbReference type="PROSITE" id="PS00280">
    <property type="entry name" value="BPTI_KUNITZ_1"/>
    <property type="match status" value="1"/>
</dbReference>
<evidence type="ECO:0000256" key="11">
    <source>
        <dbReference type="ARBA" id="ARBA00043858"/>
    </source>
</evidence>
<evidence type="ECO:0000256" key="5">
    <source>
        <dbReference type="ARBA" id="ARBA00022737"/>
    </source>
</evidence>
<feature type="domain" description="VWFA" evidence="14">
    <location>
        <begin position="1371"/>
        <end position="1541"/>
    </location>
</feature>
<dbReference type="CDD" id="cd01450">
    <property type="entry name" value="vWFA_subfamily_ECM"/>
    <property type="match status" value="4"/>
</dbReference>
<evidence type="ECO:0000256" key="2">
    <source>
        <dbReference type="ARBA" id="ARBA00022525"/>
    </source>
</evidence>
<dbReference type="FunFam" id="3.40.50.410:FF:000016">
    <property type="entry name" value="Collagen type VI alpha 3 chain"/>
    <property type="match status" value="1"/>
</dbReference>
<dbReference type="PROSITE" id="PS50234">
    <property type="entry name" value="VWFA"/>
    <property type="match status" value="10"/>
</dbReference>
<feature type="compositionally biased region" description="Basic and acidic residues" evidence="13">
    <location>
        <begin position="1750"/>
        <end position="1779"/>
    </location>
</feature>
<dbReference type="FunFam" id="3.40.50.410:FF:000004">
    <property type="entry name" value="collagen alpha-6(VI) chain"/>
    <property type="match status" value="6"/>
</dbReference>
<dbReference type="Pfam" id="PF00014">
    <property type="entry name" value="Kunitz_BPTI"/>
    <property type="match status" value="1"/>
</dbReference>
<feature type="domain" description="BPTI/Kunitz inhibitor" evidence="15">
    <location>
        <begin position="2337"/>
        <end position="2387"/>
    </location>
</feature>
<reference evidence="16" key="1">
    <citation type="submission" date="2022-07" db="EMBL/GenBank/DDBJ databases">
        <title>Chromosome-level genome of Muraenolepis orangiensis.</title>
        <authorList>
            <person name="Kim J."/>
        </authorList>
    </citation>
    <scope>NUCLEOTIDE SEQUENCE</scope>
    <source>
        <strain evidence="16">KU_S4_2022</strain>
        <tissue evidence="16">Muscle</tissue>
    </source>
</reference>
<feature type="domain" description="VWFA" evidence="14">
    <location>
        <begin position="1180"/>
        <end position="1353"/>
    </location>
</feature>
<keyword evidence="7" id="KW-0176">Collagen</keyword>
<keyword evidence="2" id="KW-0964">Secreted</keyword>
<dbReference type="FunFam" id="3.40.50.410:FF:000021">
    <property type="entry name" value="Collagen, type VI, alpha 3"/>
    <property type="match status" value="1"/>
</dbReference>
<dbReference type="InterPro" id="IPR036880">
    <property type="entry name" value="Kunitz_BPTI_sf"/>
</dbReference>
<comment type="subcellular location">
    <subcellularLocation>
        <location evidence="1">Secreted</location>
        <location evidence="1">Extracellular space</location>
        <location evidence="1">Extracellular matrix</location>
    </subcellularLocation>
</comment>
<keyword evidence="3" id="KW-0272">Extracellular matrix</keyword>
<dbReference type="PRINTS" id="PR00453">
    <property type="entry name" value="VWFADOMAIN"/>
</dbReference>
<evidence type="ECO:0000313" key="16">
    <source>
        <dbReference type="EMBL" id="KAJ3598257.1"/>
    </source>
</evidence>
<feature type="compositionally biased region" description="Low complexity" evidence="13">
    <location>
        <begin position="1806"/>
        <end position="1817"/>
    </location>
</feature>
<feature type="region of interest" description="Disordered" evidence="13">
    <location>
        <begin position="25"/>
        <end position="57"/>
    </location>
</feature>
<feature type="domain" description="VWFA" evidence="14">
    <location>
        <begin position="809"/>
        <end position="979"/>
    </location>
</feature>
<dbReference type="GO" id="GO:0005589">
    <property type="term" value="C:collagen type VI trimer"/>
    <property type="evidence" value="ECO:0007669"/>
    <property type="project" value="UniProtKB-ARBA"/>
</dbReference>
<feature type="domain" description="VWFA" evidence="14">
    <location>
        <begin position="2059"/>
        <end position="2262"/>
    </location>
</feature>
<evidence type="ECO:0000256" key="3">
    <source>
        <dbReference type="ARBA" id="ARBA00022530"/>
    </source>
</evidence>
<feature type="domain" description="VWFA" evidence="14">
    <location>
        <begin position="442"/>
        <end position="632"/>
    </location>
</feature>
<keyword evidence="10" id="KW-0379">Hydroxylation</keyword>
<dbReference type="SMART" id="SM00327">
    <property type="entry name" value="VWA"/>
    <property type="match status" value="10"/>
</dbReference>
<dbReference type="SUPFAM" id="SSF57362">
    <property type="entry name" value="BPTI-like"/>
    <property type="match status" value="1"/>
</dbReference>
<proteinExistence type="inferred from homology"/>
<evidence type="ECO:0000256" key="9">
    <source>
        <dbReference type="ARBA" id="ARBA00023180"/>
    </source>
</evidence>
<dbReference type="CDD" id="cd22631">
    <property type="entry name" value="Kunitz_collagen_alpha6_VI-like"/>
    <property type="match status" value="1"/>
</dbReference>
<dbReference type="EMBL" id="JANIIK010000109">
    <property type="protein sequence ID" value="KAJ3598257.1"/>
    <property type="molecule type" value="Genomic_DNA"/>
</dbReference>
<evidence type="ECO:0000256" key="7">
    <source>
        <dbReference type="ARBA" id="ARBA00023119"/>
    </source>
</evidence>
<evidence type="ECO:0000259" key="14">
    <source>
        <dbReference type="PROSITE" id="PS50234"/>
    </source>
</evidence>
<organism evidence="16 17">
    <name type="scientific">Muraenolepis orangiensis</name>
    <name type="common">Patagonian moray cod</name>
    <dbReference type="NCBI Taxonomy" id="630683"/>
    <lineage>
        <taxon>Eukaryota</taxon>
        <taxon>Metazoa</taxon>
        <taxon>Chordata</taxon>
        <taxon>Craniata</taxon>
        <taxon>Vertebrata</taxon>
        <taxon>Euteleostomi</taxon>
        <taxon>Actinopterygii</taxon>
        <taxon>Neopterygii</taxon>
        <taxon>Teleostei</taxon>
        <taxon>Neoteleostei</taxon>
        <taxon>Acanthomorphata</taxon>
        <taxon>Zeiogadaria</taxon>
        <taxon>Gadariae</taxon>
        <taxon>Gadiformes</taxon>
        <taxon>Muraenolepidoidei</taxon>
        <taxon>Muraenolepididae</taxon>
        <taxon>Muraenolepis</taxon>
    </lineage>
</organism>
<dbReference type="GO" id="GO:0004867">
    <property type="term" value="F:serine-type endopeptidase inhibitor activity"/>
    <property type="evidence" value="ECO:0007669"/>
    <property type="project" value="InterPro"/>
</dbReference>
<dbReference type="Gene3D" id="3.40.50.410">
    <property type="entry name" value="von Willebrand factor, type A domain"/>
    <property type="match status" value="10"/>
</dbReference>
<dbReference type="Proteomes" id="UP001148018">
    <property type="component" value="Unassembled WGS sequence"/>
</dbReference>
<evidence type="ECO:0000256" key="1">
    <source>
        <dbReference type="ARBA" id="ARBA00004498"/>
    </source>
</evidence>
<dbReference type="PRINTS" id="PR00759">
    <property type="entry name" value="BASICPTASE"/>
</dbReference>
<feature type="domain" description="VWFA" evidence="14">
    <location>
        <begin position="995"/>
        <end position="1164"/>
    </location>
</feature>
<dbReference type="PROSITE" id="PS50279">
    <property type="entry name" value="BPTI_KUNITZ_2"/>
    <property type="match status" value="1"/>
</dbReference>
<dbReference type="OrthoDB" id="6132182at2759"/>
<name>A0A9Q0IF97_9TELE</name>
<gene>
    <name evidence="16" type="ORF">NHX12_001768</name>
</gene>
<evidence type="ECO:0000256" key="8">
    <source>
        <dbReference type="ARBA" id="ARBA00023157"/>
    </source>
</evidence>
<evidence type="ECO:0000256" key="10">
    <source>
        <dbReference type="ARBA" id="ARBA00023278"/>
    </source>
</evidence>
<evidence type="ECO:0000256" key="12">
    <source>
        <dbReference type="ARBA" id="ARBA00044000"/>
    </source>
</evidence>
<evidence type="ECO:0000259" key="15">
    <source>
        <dbReference type="PROSITE" id="PS50279"/>
    </source>
</evidence>
<keyword evidence="6" id="KW-0130">Cell adhesion</keyword>
<dbReference type="InterPro" id="IPR002035">
    <property type="entry name" value="VWF_A"/>
</dbReference>
<dbReference type="InterPro" id="IPR036465">
    <property type="entry name" value="vWFA_dom_sf"/>
</dbReference>
<dbReference type="InterPro" id="IPR002223">
    <property type="entry name" value="Kunitz_BPTI"/>
</dbReference>
<keyword evidence="8" id="KW-1015">Disulfide bond</keyword>
<dbReference type="InterPro" id="IPR050525">
    <property type="entry name" value="ECM_Assembly_Org"/>
</dbReference>
<dbReference type="PANTHER" id="PTHR24020:SF86">
    <property type="entry name" value="COLLAGEN, TYPE VI, ALPHA 4"/>
    <property type="match status" value="1"/>
</dbReference>
<dbReference type="FunFam" id="3.40.50.410:FF:000001">
    <property type="entry name" value="Collagen, type XII, alpha 1"/>
    <property type="match status" value="1"/>
</dbReference>
<evidence type="ECO:0000313" key="17">
    <source>
        <dbReference type="Proteomes" id="UP001148018"/>
    </source>
</evidence>
<dbReference type="CDD" id="cd01472">
    <property type="entry name" value="vWA_collagen"/>
    <property type="match status" value="2"/>
</dbReference>
<comment type="caution">
    <text evidence="16">The sequence shown here is derived from an EMBL/GenBank/DDBJ whole genome shotgun (WGS) entry which is preliminary data.</text>
</comment>
<keyword evidence="5" id="KW-0677">Repeat</keyword>
<feature type="domain" description="VWFA" evidence="14">
    <location>
        <begin position="1849"/>
        <end position="1992"/>
    </location>
</feature>
<keyword evidence="9" id="KW-0325">Glycoprotein</keyword>
<dbReference type="FunFam" id="3.40.50.410:FF:000003">
    <property type="entry name" value="Collagen type VI alpha 3 chain"/>
    <property type="match status" value="1"/>
</dbReference>
<comment type="similarity">
    <text evidence="12">Belongs to the type VI collagen family.</text>
</comment>